<dbReference type="InterPro" id="IPR033905">
    <property type="entry name" value="Secretory_peroxidase"/>
</dbReference>
<evidence type="ECO:0000256" key="6">
    <source>
        <dbReference type="ARBA" id="ARBA00022723"/>
    </source>
</evidence>
<dbReference type="GO" id="GO:0140825">
    <property type="term" value="F:lactoperoxidase activity"/>
    <property type="evidence" value="ECO:0007669"/>
    <property type="project" value="UniProtKB-EC"/>
</dbReference>
<feature type="active site" description="Proton acceptor" evidence="10">
    <location>
        <position position="105"/>
    </location>
</feature>
<dbReference type="PRINTS" id="PR00458">
    <property type="entry name" value="PEROXIDASE"/>
</dbReference>
<feature type="binding site" evidence="12">
    <location>
        <position position="127"/>
    </location>
    <ligand>
        <name>Ca(2+)</name>
        <dbReference type="ChEBI" id="CHEBI:29108"/>
        <label>1</label>
    </ligand>
</feature>
<comment type="catalytic activity">
    <reaction evidence="1 15">
        <text>2 a phenolic donor + H2O2 = 2 a phenolic radical donor + 2 H2O</text>
        <dbReference type="Rhea" id="RHEA:56136"/>
        <dbReference type="ChEBI" id="CHEBI:15377"/>
        <dbReference type="ChEBI" id="CHEBI:16240"/>
        <dbReference type="ChEBI" id="CHEBI:139520"/>
        <dbReference type="ChEBI" id="CHEBI:139521"/>
        <dbReference type="EC" id="1.11.1.7"/>
    </reaction>
</comment>
<evidence type="ECO:0000256" key="4">
    <source>
        <dbReference type="ARBA" id="ARBA00022559"/>
    </source>
</evidence>
<feature type="disulfide bond" evidence="14">
    <location>
        <begin position="259"/>
        <end position="291"/>
    </location>
</feature>
<comment type="similarity">
    <text evidence="15">Belongs to the peroxidase family. Classical plant (class III) peroxidase subfamily.</text>
</comment>
<feature type="disulfide bond" evidence="14">
    <location>
        <begin position="74"/>
        <end position="174"/>
    </location>
</feature>
<feature type="binding site" evidence="12">
    <location>
        <position position="307"/>
    </location>
    <ligand>
        <name>Ca(2+)</name>
        <dbReference type="ChEBI" id="CHEBI:29108"/>
        <label>2</label>
    </ligand>
</feature>
<dbReference type="GO" id="GO:0006979">
    <property type="term" value="P:response to oxidative stress"/>
    <property type="evidence" value="ECO:0007669"/>
    <property type="project" value="UniProtKB-UniRule"/>
</dbReference>
<evidence type="ECO:0000259" key="17">
    <source>
        <dbReference type="PROSITE" id="PS50873"/>
    </source>
</evidence>
<feature type="binding site" description="axial binding residue" evidence="12">
    <location>
        <position position="252"/>
    </location>
    <ligand>
        <name>heme b</name>
        <dbReference type="ChEBI" id="CHEBI:60344"/>
    </ligand>
    <ligandPart>
        <name>Fe</name>
        <dbReference type="ChEBI" id="CHEBI:18248"/>
    </ligandPart>
</feature>
<feature type="binding site" evidence="12">
    <location>
        <position position="106"/>
    </location>
    <ligand>
        <name>Ca(2+)</name>
        <dbReference type="ChEBI" id="CHEBI:29108"/>
        <label>1</label>
    </ligand>
</feature>
<evidence type="ECO:0000256" key="9">
    <source>
        <dbReference type="ARBA" id="ARBA00023157"/>
    </source>
</evidence>
<dbReference type="PROSITE" id="PS00435">
    <property type="entry name" value="PEROXIDASE_1"/>
    <property type="match status" value="1"/>
</dbReference>
<dbReference type="EMBL" id="JBAMMX010000015">
    <property type="protein sequence ID" value="KAK6925719.1"/>
    <property type="molecule type" value="Genomic_DNA"/>
</dbReference>
<feature type="transmembrane region" description="Helical" evidence="16">
    <location>
        <begin position="35"/>
        <end position="59"/>
    </location>
</feature>
<dbReference type="PRINTS" id="PR00461">
    <property type="entry name" value="PLPEROXIDASE"/>
</dbReference>
<dbReference type="PANTHER" id="PTHR31388:SF139">
    <property type="entry name" value="PEROXIDASE 53"/>
    <property type="match status" value="1"/>
</dbReference>
<dbReference type="SUPFAM" id="SSF48113">
    <property type="entry name" value="Heme-dependent peroxidases"/>
    <property type="match status" value="1"/>
</dbReference>
<dbReference type="InterPro" id="IPR010255">
    <property type="entry name" value="Haem_peroxidase_sf"/>
</dbReference>
<dbReference type="GO" id="GO:0020037">
    <property type="term" value="F:heme binding"/>
    <property type="evidence" value="ECO:0007669"/>
    <property type="project" value="UniProtKB-UniRule"/>
</dbReference>
<evidence type="ECO:0000256" key="10">
    <source>
        <dbReference type="PIRSR" id="PIRSR600823-1"/>
    </source>
</evidence>
<feature type="binding site" evidence="12">
    <location>
        <position position="115"/>
    </location>
    <ligand>
        <name>Ca(2+)</name>
        <dbReference type="ChEBI" id="CHEBI:29108"/>
        <label>1</label>
    </ligand>
</feature>
<evidence type="ECO:0000256" key="7">
    <source>
        <dbReference type="ARBA" id="ARBA00023002"/>
    </source>
</evidence>
<comment type="function">
    <text evidence="15">Removal of H(2)O(2), oxidation of toxic reductants, biosynthesis and degradation of lignin, suberization, auxin catabolism, response to environmental stresses such as wounding, pathogen attack and oxidative stress.</text>
</comment>
<dbReference type="GO" id="GO:0042744">
    <property type="term" value="P:hydrogen peroxide catabolic process"/>
    <property type="evidence" value="ECO:0007669"/>
    <property type="project" value="UniProtKB-KW"/>
</dbReference>
<feature type="binding site" evidence="11">
    <location>
        <position position="222"/>
    </location>
    <ligand>
        <name>substrate</name>
    </ligand>
</feature>
<dbReference type="EC" id="1.11.1.7" evidence="3 15"/>
<evidence type="ECO:0000256" key="12">
    <source>
        <dbReference type="PIRSR" id="PIRSR600823-3"/>
    </source>
</evidence>
<keyword evidence="7 15" id="KW-0560">Oxidoreductase</keyword>
<keyword evidence="6 12" id="KW-0479">Metal-binding</keyword>
<dbReference type="PROSITE" id="PS50873">
    <property type="entry name" value="PEROXIDASE_4"/>
    <property type="match status" value="1"/>
</dbReference>
<dbReference type="AlphaFoldDB" id="A0AAN8V309"/>
<comment type="cofactor">
    <cofactor evidence="12 15">
        <name>heme b</name>
        <dbReference type="ChEBI" id="CHEBI:60344"/>
    </cofactor>
    <text evidence="12 15">Binds 1 heme b (iron(II)-protoporphyrin IX) group per subunit.</text>
</comment>
<feature type="binding site" evidence="12">
    <location>
        <position position="109"/>
    </location>
    <ligand>
        <name>Ca(2+)</name>
        <dbReference type="ChEBI" id="CHEBI:29108"/>
        <label>1</label>
    </ligand>
</feature>
<dbReference type="PANTHER" id="PTHR31388">
    <property type="entry name" value="PEROXIDASE 72-RELATED"/>
    <property type="match status" value="1"/>
</dbReference>
<dbReference type="GO" id="GO:0046872">
    <property type="term" value="F:metal ion binding"/>
    <property type="evidence" value="ECO:0007669"/>
    <property type="project" value="UniProtKB-UniRule"/>
</dbReference>
<comment type="cofactor">
    <cofactor evidence="12 15">
        <name>Ca(2+)</name>
        <dbReference type="ChEBI" id="CHEBI:29108"/>
    </cofactor>
    <text evidence="12 15">Binds 2 calcium ions per subunit.</text>
</comment>
<keyword evidence="16" id="KW-0812">Transmembrane</keyword>
<evidence type="ECO:0000256" key="8">
    <source>
        <dbReference type="ARBA" id="ARBA00023004"/>
    </source>
</evidence>
<comment type="similarity">
    <text evidence="2">Belongs to the peroxidase family. Ascorbate peroxidase subfamily.</text>
</comment>
<keyword evidence="4 15" id="KW-0575">Peroxidase</keyword>
<feature type="non-terminal residue" evidence="18">
    <location>
        <position position="1"/>
    </location>
</feature>
<keyword evidence="16" id="KW-1133">Transmembrane helix</keyword>
<evidence type="ECO:0000256" key="5">
    <source>
        <dbReference type="ARBA" id="ARBA00022617"/>
    </source>
</evidence>
<feature type="site" description="Transition state stabilizer" evidence="13">
    <location>
        <position position="101"/>
    </location>
</feature>
<dbReference type="Gene3D" id="1.10.520.10">
    <property type="match status" value="2"/>
</dbReference>
<evidence type="ECO:0000256" key="14">
    <source>
        <dbReference type="PIRSR" id="PIRSR600823-5"/>
    </source>
</evidence>
<accession>A0AAN8V309</accession>
<dbReference type="InterPro" id="IPR019794">
    <property type="entry name" value="Peroxidases_AS"/>
</dbReference>
<feature type="binding site" evidence="12">
    <location>
        <position position="113"/>
    </location>
    <ligand>
        <name>Ca(2+)</name>
        <dbReference type="ChEBI" id="CHEBI:29108"/>
        <label>1</label>
    </ligand>
</feature>
<gene>
    <name evidence="18" type="ORF">RJ641_007438</name>
</gene>
<evidence type="ECO:0000256" key="13">
    <source>
        <dbReference type="PIRSR" id="PIRSR600823-4"/>
    </source>
</evidence>
<feature type="disulfide bond" evidence="14">
    <location>
        <begin position="107"/>
        <end position="112"/>
    </location>
</feature>
<evidence type="ECO:0000256" key="1">
    <source>
        <dbReference type="ARBA" id="ARBA00000189"/>
    </source>
</evidence>
<keyword evidence="8 12" id="KW-0408">Iron</keyword>
<dbReference type="CDD" id="cd00693">
    <property type="entry name" value="secretory_peroxidase"/>
    <property type="match status" value="1"/>
</dbReference>
<dbReference type="Gene3D" id="1.10.420.10">
    <property type="entry name" value="Peroxidase, domain 2"/>
    <property type="match status" value="1"/>
</dbReference>
<keyword evidence="16" id="KW-0472">Membrane</keyword>
<dbReference type="InterPro" id="IPR002016">
    <property type="entry name" value="Haem_peroxidase"/>
</dbReference>
<protein>
    <recommendedName>
        <fullName evidence="3 15">Peroxidase</fullName>
        <ecNumber evidence="3 15">1.11.1.7</ecNumber>
    </recommendedName>
</protein>
<feature type="domain" description="Plant heme peroxidase family profile" evidence="17">
    <location>
        <begin position="64"/>
        <end position="385"/>
    </location>
</feature>
<organism evidence="18 19">
    <name type="scientific">Dillenia turbinata</name>
    <dbReference type="NCBI Taxonomy" id="194707"/>
    <lineage>
        <taxon>Eukaryota</taxon>
        <taxon>Viridiplantae</taxon>
        <taxon>Streptophyta</taxon>
        <taxon>Embryophyta</taxon>
        <taxon>Tracheophyta</taxon>
        <taxon>Spermatophyta</taxon>
        <taxon>Magnoliopsida</taxon>
        <taxon>eudicotyledons</taxon>
        <taxon>Gunneridae</taxon>
        <taxon>Pentapetalae</taxon>
        <taxon>Dilleniales</taxon>
        <taxon>Dilleniaceae</taxon>
        <taxon>Dillenia</taxon>
    </lineage>
</organism>
<dbReference type="FunFam" id="1.10.420.10:FF:000001">
    <property type="entry name" value="Peroxidase"/>
    <property type="match status" value="1"/>
</dbReference>
<reference evidence="18 19" key="1">
    <citation type="submission" date="2023-12" db="EMBL/GenBank/DDBJ databases">
        <title>A high-quality genome assembly for Dillenia turbinata (Dilleniales).</title>
        <authorList>
            <person name="Chanderbali A."/>
        </authorList>
    </citation>
    <scope>NUCLEOTIDE SEQUENCE [LARGE SCALE GENOMIC DNA]</scope>
    <source>
        <strain evidence="18">LSX21</strain>
        <tissue evidence="18">Leaf</tissue>
    </source>
</reference>
<keyword evidence="12 15" id="KW-0106">Calcium</keyword>
<keyword evidence="15" id="KW-0964">Secreted</keyword>
<evidence type="ECO:0000313" key="18">
    <source>
        <dbReference type="EMBL" id="KAK6925719.1"/>
    </source>
</evidence>
<feature type="disulfide bond" evidence="14">
    <location>
        <begin position="180"/>
        <end position="381"/>
    </location>
</feature>
<dbReference type="InterPro" id="IPR019793">
    <property type="entry name" value="Peroxidases_heam-ligand_BS"/>
</dbReference>
<comment type="caution">
    <text evidence="18">The sequence shown here is derived from an EMBL/GenBank/DDBJ whole genome shotgun (WGS) entry which is preliminary data.</text>
</comment>
<proteinExistence type="inferred from homology"/>
<dbReference type="Proteomes" id="UP001370490">
    <property type="component" value="Unassembled WGS sequence"/>
</dbReference>
<keyword evidence="5 15" id="KW-0349">Heme</keyword>
<evidence type="ECO:0000256" key="16">
    <source>
        <dbReference type="SAM" id="Phobius"/>
    </source>
</evidence>
<name>A0AAN8V309_9MAGN</name>
<evidence type="ECO:0000256" key="15">
    <source>
        <dbReference type="RuleBase" id="RU362060"/>
    </source>
</evidence>
<dbReference type="PROSITE" id="PS00436">
    <property type="entry name" value="PEROXIDASE_2"/>
    <property type="match status" value="1"/>
</dbReference>
<sequence length="398" mass="42830">VASSRHDAGVNSKKMYKYQPSSQIRTFSLHQRTQVVIVEMSCLPFILITTICFLLVVGVPSEAHLSATFYNESCPNISIIVRSVIEKAMVNDPRIGASLIRLHFHDCFVNGCDGSILLDSSSTIESEKEAAPNINSARGFDVVDNIKGEEKKTRRGGGGGERWGGGGDKLENACPLTVSCSDILALAAEASVFLAGGPSWTVLLGRKDSLIANKTGANAALPGPRSDLAFLKLKFAEAGLGTNDLVALSGAHTFGRAQCKFFTSRLYNFTGTGQPDPTMNPTYLEELKAICPQGGNQTVLTSLDPTTPDAFDQNYYSNLLANKGLFRSDQVLFSTEEADTIEIVNTFSKDERAFFEAFARSMINMGNIKPLTGGGEVRVNCRKPNGDAGSNEGLYTSI</sequence>
<evidence type="ECO:0000313" key="19">
    <source>
        <dbReference type="Proteomes" id="UP001370490"/>
    </source>
</evidence>
<dbReference type="InterPro" id="IPR000823">
    <property type="entry name" value="Peroxidase_pln"/>
</dbReference>
<feature type="binding site" evidence="12">
    <location>
        <position position="304"/>
    </location>
    <ligand>
        <name>Ca(2+)</name>
        <dbReference type="ChEBI" id="CHEBI:29108"/>
        <label>2</label>
    </ligand>
</feature>
<evidence type="ECO:0000256" key="11">
    <source>
        <dbReference type="PIRSR" id="PIRSR600823-2"/>
    </source>
</evidence>
<comment type="subcellular location">
    <subcellularLocation>
        <location evidence="15">Secreted</location>
    </subcellularLocation>
</comment>
<evidence type="ECO:0000256" key="2">
    <source>
        <dbReference type="ARBA" id="ARBA00006873"/>
    </source>
</evidence>
<keyword evidence="19" id="KW-1185">Reference proteome</keyword>
<dbReference type="Pfam" id="PF00141">
    <property type="entry name" value="peroxidase"/>
    <property type="match status" value="2"/>
</dbReference>
<evidence type="ECO:0000256" key="3">
    <source>
        <dbReference type="ARBA" id="ARBA00012313"/>
    </source>
</evidence>
<dbReference type="GO" id="GO:0005576">
    <property type="term" value="C:extracellular region"/>
    <property type="evidence" value="ECO:0007669"/>
    <property type="project" value="UniProtKB-SubCell"/>
</dbReference>
<feature type="binding site" evidence="12">
    <location>
        <position position="111"/>
    </location>
    <ligand>
        <name>Ca(2+)</name>
        <dbReference type="ChEBI" id="CHEBI:29108"/>
        <label>1</label>
    </ligand>
</feature>
<feature type="binding site" evidence="12">
    <location>
        <position position="312"/>
    </location>
    <ligand>
        <name>Ca(2+)</name>
        <dbReference type="ChEBI" id="CHEBI:29108"/>
        <label>2</label>
    </ligand>
</feature>
<keyword evidence="15" id="KW-0376">Hydrogen peroxide</keyword>
<feature type="binding site" evidence="12">
    <location>
        <position position="253"/>
    </location>
    <ligand>
        <name>Ca(2+)</name>
        <dbReference type="ChEBI" id="CHEBI:29108"/>
        <label>2</label>
    </ligand>
</feature>
<keyword evidence="9 14" id="KW-1015">Disulfide bond</keyword>